<name>A0A291RJ53_9NOCA</name>
<dbReference type="InterPro" id="IPR001647">
    <property type="entry name" value="HTH_TetR"/>
</dbReference>
<keyword evidence="1 2" id="KW-0238">DNA-binding</keyword>
<evidence type="ECO:0000259" key="3">
    <source>
        <dbReference type="PROSITE" id="PS50977"/>
    </source>
</evidence>
<dbReference type="SUPFAM" id="SSF46689">
    <property type="entry name" value="Homeodomain-like"/>
    <property type="match status" value="1"/>
</dbReference>
<dbReference type="Proteomes" id="UP000221961">
    <property type="component" value="Chromosome"/>
</dbReference>
<evidence type="ECO:0000313" key="4">
    <source>
        <dbReference type="EMBL" id="ATL67309.1"/>
    </source>
</evidence>
<dbReference type="PRINTS" id="PR00455">
    <property type="entry name" value="HTHTETR"/>
</dbReference>
<dbReference type="PROSITE" id="PS50977">
    <property type="entry name" value="HTH_TETR_2"/>
    <property type="match status" value="1"/>
</dbReference>
<dbReference type="Pfam" id="PF00440">
    <property type="entry name" value="TetR_N"/>
    <property type="match status" value="1"/>
</dbReference>
<protein>
    <submittedName>
        <fullName evidence="4">TetR family transcriptional regulator</fullName>
    </submittedName>
</protein>
<reference evidence="4 5" key="1">
    <citation type="submission" date="2017-10" db="EMBL/GenBank/DDBJ databases">
        <title>Comparative genomics between pathogenic Norcardia.</title>
        <authorList>
            <person name="Zeng L."/>
        </authorList>
    </citation>
    <scope>NUCLEOTIDE SEQUENCE [LARGE SCALE GENOMIC DNA]</scope>
    <source>
        <strain evidence="4 5">NC_YFY_NT001</strain>
    </source>
</reference>
<accession>A0A291RJ53</accession>
<dbReference type="Gene3D" id="1.10.357.10">
    <property type="entry name" value="Tetracycline Repressor, domain 2"/>
    <property type="match status" value="1"/>
</dbReference>
<organism evidence="4 5">
    <name type="scientific">Nocardia terpenica</name>
    <dbReference type="NCBI Taxonomy" id="455432"/>
    <lineage>
        <taxon>Bacteria</taxon>
        <taxon>Bacillati</taxon>
        <taxon>Actinomycetota</taxon>
        <taxon>Actinomycetes</taxon>
        <taxon>Mycobacteriales</taxon>
        <taxon>Nocardiaceae</taxon>
        <taxon>Nocardia</taxon>
    </lineage>
</organism>
<gene>
    <name evidence="4" type="ORF">CRH09_14985</name>
</gene>
<dbReference type="EMBL" id="CP023778">
    <property type="protein sequence ID" value="ATL67309.1"/>
    <property type="molecule type" value="Genomic_DNA"/>
</dbReference>
<evidence type="ECO:0000256" key="2">
    <source>
        <dbReference type="PROSITE-ProRule" id="PRU00335"/>
    </source>
</evidence>
<dbReference type="KEGG" id="ntp:CRH09_14985"/>
<feature type="domain" description="HTH tetR-type" evidence="3">
    <location>
        <begin position="23"/>
        <end position="83"/>
    </location>
</feature>
<evidence type="ECO:0000313" key="5">
    <source>
        <dbReference type="Proteomes" id="UP000221961"/>
    </source>
</evidence>
<proteinExistence type="predicted"/>
<evidence type="ECO:0000256" key="1">
    <source>
        <dbReference type="ARBA" id="ARBA00023125"/>
    </source>
</evidence>
<sequence length="216" mass="24200">MVTIKVRWTRVDPVRRTQQERREATIAKLFDAAIATLDELGYARASASTITARAGMSYGALFRHFPTMSEFMAAVARETVRRNIEMITDLARARGSTGVETLLTVAHEVVTHPFHNAINELTVAARTDERLRDAMRHTMADVGPAMIDTAAHIVGPELDLDAKEFATLVFILADLFDNEALQHPLRAPHPEIYERRIPLLLRMLKSLSPQADTTDR</sequence>
<dbReference type="GO" id="GO:0003677">
    <property type="term" value="F:DNA binding"/>
    <property type="evidence" value="ECO:0007669"/>
    <property type="project" value="UniProtKB-UniRule"/>
</dbReference>
<dbReference type="InterPro" id="IPR009057">
    <property type="entry name" value="Homeodomain-like_sf"/>
</dbReference>
<feature type="DNA-binding region" description="H-T-H motif" evidence="2">
    <location>
        <begin position="46"/>
        <end position="65"/>
    </location>
</feature>
<dbReference type="AlphaFoldDB" id="A0A291RJ53"/>